<evidence type="ECO:0000313" key="1">
    <source>
        <dbReference type="EMBL" id="KAA6230384.1"/>
    </source>
</evidence>
<evidence type="ECO:0000313" key="3">
    <source>
        <dbReference type="Proteomes" id="UP000489351"/>
    </source>
</evidence>
<dbReference type="Proteomes" id="UP000489351">
    <property type="component" value="Unassembled WGS sequence"/>
</dbReference>
<protein>
    <submittedName>
        <fullName evidence="1">Uncharacterized protein</fullName>
    </submittedName>
</protein>
<geneLocation type="plasmid" evidence="1">
    <name>pl2</name>
</geneLocation>
<reference evidence="2 3" key="2">
    <citation type="submission" date="2019-11" db="EMBL/GenBank/DDBJ databases">
        <title>Green- and brown-colored morphotypes of Chlorobia in the stratified aquatic ecosystems of Kandalaksha Gulf (White Sea): A model for study of the accessory genome evolution.</title>
        <authorList>
            <person name="Grouzdev D.S."/>
        </authorList>
    </citation>
    <scope>NUCLEOTIDE SEQUENCE [LARGE SCALE GENOMIC DNA]</scope>
    <source>
        <strain evidence="2 3">ZM</strain>
    </source>
</reference>
<evidence type="ECO:0000313" key="2">
    <source>
        <dbReference type="EMBL" id="MWV54971.1"/>
    </source>
</evidence>
<dbReference type="RefSeq" id="WP_151418981.1">
    <property type="nucleotide sequence ID" value="NZ_CM018434.1"/>
</dbReference>
<keyword evidence="3" id="KW-1185">Reference proteome</keyword>
<reference evidence="1" key="1">
    <citation type="submission" date="2019-07" db="EMBL/GenBank/DDBJ databases">
        <title>Draft genome Sequence of Chlorobium phaeovibrioides sp. strain PhvTcv-s14, from the Phylum Chlorobi.</title>
        <authorList>
            <person name="Babenko V."/>
            <person name="Boldyreva D."/>
            <person name="Kanygina A."/>
            <person name="Selezneva O."/>
            <person name="Akopiyan T."/>
            <person name="Lunina O."/>
        </authorList>
    </citation>
    <scope>NUCLEOTIDE SEQUENCE [LARGE SCALE GENOMIC DNA]</scope>
    <source>
        <strain evidence="1">GrTcv12</strain>
        <plasmid evidence="1">pl2</plasmid>
    </source>
</reference>
<dbReference type="Proteomes" id="UP000327458">
    <property type="component" value="Plasmid pl2"/>
</dbReference>
<gene>
    <name evidence="1" type="ORF">FP507_10990</name>
    <name evidence="2" type="ORF">GJ685_07875</name>
</gene>
<sequence>MADAVAAVSKSLADRLMGLADEVNDKAVKVAERRVTDVIRSMGEQREQAASGLADTAREESARLRGQVDVCVEGF</sequence>
<keyword evidence="1" id="KW-0614">Plasmid</keyword>
<comment type="caution">
    <text evidence="1">The sequence shown here is derived from an EMBL/GenBank/DDBJ whole genome shotgun (WGS) entry which is preliminary data.</text>
</comment>
<accession>A0A5M8I865</accession>
<dbReference type="EMBL" id="VMRG01000004">
    <property type="protein sequence ID" value="KAA6230384.1"/>
    <property type="molecule type" value="Genomic_DNA"/>
</dbReference>
<dbReference type="EMBL" id="WUBZ01000029">
    <property type="protein sequence ID" value="MWV54971.1"/>
    <property type="molecule type" value="Genomic_DNA"/>
</dbReference>
<organism evidence="1">
    <name type="scientific">Chlorobium phaeovibrioides</name>
    <dbReference type="NCBI Taxonomy" id="1094"/>
    <lineage>
        <taxon>Bacteria</taxon>
        <taxon>Pseudomonadati</taxon>
        <taxon>Chlorobiota</taxon>
        <taxon>Chlorobiia</taxon>
        <taxon>Chlorobiales</taxon>
        <taxon>Chlorobiaceae</taxon>
        <taxon>Chlorobium/Pelodictyon group</taxon>
        <taxon>Chlorobium</taxon>
    </lineage>
</organism>
<proteinExistence type="predicted"/>
<dbReference type="AlphaFoldDB" id="A0A5M8I865"/>
<name>A0A5M8I865_CHLPH</name>